<name>A0A9N8PWE4_CHRIL</name>
<dbReference type="EMBL" id="LR824004">
    <property type="protein sequence ID" value="CAD0193796.1"/>
    <property type="molecule type" value="Genomic_DNA"/>
</dbReference>
<proteinExistence type="predicted"/>
<protein>
    <recommendedName>
        <fullName evidence="1">Peptidase C45 hydrolase domain-containing protein</fullName>
    </recommendedName>
</protein>
<dbReference type="OrthoDB" id="189997at2759"/>
<evidence type="ECO:0000259" key="1">
    <source>
        <dbReference type="Pfam" id="PF03417"/>
    </source>
</evidence>
<dbReference type="Pfam" id="PF03417">
    <property type="entry name" value="AAT"/>
    <property type="match status" value="1"/>
</dbReference>
<dbReference type="InterPro" id="IPR005079">
    <property type="entry name" value="Peptidase_C45_hydrolase"/>
</dbReference>
<keyword evidence="3" id="KW-1185">Reference proteome</keyword>
<dbReference type="PANTHER" id="PTHR34180:SF1">
    <property type="entry name" value="BETA-ALANYL-DOPAMINE_CARCININE HYDROLASE"/>
    <property type="match status" value="1"/>
</dbReference>
<evidence type="ECO:0000313" key="2">
    <source>
        <dbReference type="EMBL" id="CAD0193796.1"/>
    </source>
</evidence>
<dbReference type="Gene3D" id="1.10.10.2120">
    <property type="match status" value="1"/>
</dbReference>
<reference evidence="2" key="1">
    <citation type="submission" date="2021-12" db="EMBL/GenBank/DDBJ databases">
        <authorList>
            <person name="King R."/>
        </authorList>
    </citation>
    <scope>NUCLEOTIDE SEQUENCE</scope>
</reference>
<accession>A0A9N8PWE4</accession>
<evidence type="ECO:0000313" key="3">
    <source>
        <dbReference type="Proteomes" id="UP001154114"/>
    </source>
</evidence>
<dbReference type="Proteomes" id="UP001154114">
    <property type="component" value="Chromosome 1"/>
</dbReference>
<dbReference type="InterPro" id="IPR047794">
    <property type="entry name" value="C45_proenzyme-like"/>
</dbReference>
<dbReference type="AlphaFoldDB" id="A0A9N8PWE4"/>
<sequence length="496" mass="55400">MVDGHPWWTALLDRDPLTMLSVPRDVVVRAAPRVSCEKSLGRRRTVPVIYVQGTHYEVGFDVGRTFSSIIKEFLTSFGNLRDFEREYKTDAGRAAYDKTLANMKKRYPYYVKEMQGVADGANVPFHQLFLLQMDDLIGTINDNHIPRNDTGGCSSIGIKNPSHTLLGHTEDAANETLNHFYIMSAHIIPTKEDREHGAVEERFASLCYAGHMPGYTMGFNENGLVFSINTLSPLILKAGNTPRTFITRAMLASKSFSDAENILRDEGLGIGNGFSVNMIWTTSWGHRELYNVEVSPDLKADRSVLNVQKYDKEPLVHCNKYQRTNVTEVTGAIIDSSVARLRVIHSYPTPRGRGDLAQILSDTSDPKYKLFQEQPDDVIKTIAAAEHTPMILPPYMRGPPESPCHAVSRLFEHFGARQITTVFKKSCSSQFMTVASPSCSGLVWSLGSNFDCVPPPPTYSTGIFDVDKRTWSIYINKPNSSEPVAVLPITFSSLDY</sequence>
<feature type="domain" description="Peptidase C45 hydrolase" evidence="1">
    <location>
        <begin position="160"/>
        <end position="385"/>
    </location>
</feature>
<dbReference type="Gene3D" id="3.60.60.10">
    <property type="entry name" value="Penicillin V Acylase, Chain A"/>
    <property type="match status" value="1"/>
</dbReference>
<organism evidence="2 3">
    <name type="scientific">Chrysodeixis includens</name>
    <name type="common">Soybean looper</name>
    <name type="synonym">Pseudoplusia includens</name>
    <dbReference type="NCBI Taxonomy" id="689277"/>
    <lineage>
        <taxon>Eukaryota</taxon>
        <taxon>Metazoa</taxon>
        <taxon>Ecdysozoa</taxon>
        <taxon>Arthropoda</taxon>
        <taxon>Hexapoda</taxon>
        <taxon>Insecta</taxon>
        <taxon>Pterygota</taxon>
        <taxon>Neoptera</taxon>
        <taxon>Endopterygota</taxon>
        <taxon>Lepidoptera</taxon>
        <taxon>Glossata</taxon>
        <taxon>Ditrysia</taxon>
        <taxon>Noctuoidea</taxon>
        <taxon>Noctuidae</taxon>
        <taxon>Plusiinae</taxon>
        <taxon>Chrysodeixis</taxon>
    </lineage>
</organism>
<gene>
    <name evidence="2" type="ORF">CINC_LOCUS93</name>
</gene>
<dbReference type="NCBIfam" id="NF040521">
    <property type="entry name" value="C45_proenzyme"/>
    <property type="match status" value="1"/>
</dbReference>
<dbReference type="InterPro" id="IPR047801">
    <property type="entry name" value="Peptidase_C45"/>
</dbReference>
<dbReference type="PANTHER" id="PTHR34180">
    <property type="entry name" value="PEPTIDASE C45"/>
    <property type="match status" value="1"/>
</dbReference>